<dbReference type="EMBL" id="JFHU01000194">
    <property type="protein sequence ID" value="EXX86327.1"/>
    <property type="molecule type" value="Genomic_DNA"/>
</dbReference>
<evidence type="ECO:0000313" key="7">
    <source>
        <dbReference type="Proteomes" id="UP000053750"/>
    </source>
</evidence>
<dbReference type="InterPro" id="IPR046357">
    <property type="entry name" value="PPIase_dom_sf"/>
</dbReference>
<dbReference type="PANTHER" id="PTHR47245:SF2">
    <property type="entry name" value="PEPTIDYL-PROLYL CIS-TRANS ISOMERASE HP_0175-RELATED"/>
    <property type="match status" value="1"/>
</dbReference>
<organism evidence="6 7">
    <name type="scientific">Paenibacillus darwinianus</name>
    <dbReference type="NCBI Taxonomy" id="1380763"/>
    <lineage>
        <taxon>Bacteria</taxon>
        <taxon>Bacillati</taxon>
        <taxon>Bacillota</taxon>
        <taxon>Bacilli</taxon>
        <taxon>Bacillales</taxon>
        <taxon>Paenibacillaceae</taxon>
        <taxon>Paenibacillus</taxon>
    </lineage>
</organism>
<dbReference type="Gene3D" id="3.10.50.40">
    <property type="match status" value="1"/>
</dbReference>
<accession>A0A9W5W6B7</accession>
<proteinExistence type="predicted"/>
<dbReference type="PANTHER" id="PTHR47245">
    <property type="entry name" value="PEPTIDYLPROLYL ISOMERASE"/>
    <property type="match status" value="1"/>
</dbReference>
<feature type="compositionally biased region" description="Polar residues" evidence="3">
    <location>
        <begin position="362"/>
        <end position="373"/>
    </location>
</feature>
<sequence>MLFNKHKSAWQRGVLLLLAAVLVVTLAAACGKGKTEGGTAAPGGNDAKTVATYKNGGKVTETEFNKYVTLMEITDPQTAMYLSIPQFKEQELQRYIVYKEFSKQATDEEKKAAKEEADKFKGELDKALGADTGKDLKDKMAESKLTSEESATFAEMMIAAGKVIEKKSKELEGTIKDEDVKAEFNKAPADYNTVTLRHVLVATSDSATGKELRTEAEALKRAQEVKKKLDAGGDWTKLAKEYSDDPGSKDNGGAYAPTQAKKWVAAFKEAANTQKIGVIGEPVLTEFGYHVMKVEKRDVATFDTITAETKTELKQTLLAPKLNEFMQAEQDKLAIKTNIPQETPQTGDGTTSGGATDKSATDNGGQNEGTTAK</sequence>
<dbReference type="GO" id="GO:0003755">
    <property type="term" value="F:peptidyl-prolyl cis-trans isomerase activity"/>
    <property type="evidence" value="ECO:0007669"/>
    <property type="project" value="UniProtKB-KW"/>
</dbReference>
<feature type="compositionally biased region" description="Low complexity" evidence="3">
    <location>
        <begin position="346"/>
        <end position="358"/>
    </location>
</feature>
<dbReference type="RefSeq" id="WP_051587895.1">
    <property type="nucleotide sequence ID" value="NZ_KK082140.1"/>
</dbReference>
<dbReference type="InterPro" id="IPR027304">
    <property type="entry name" value="Trigger_fact/SurA_dom_sf"/>
</dbReference>
<protein>
    <submittedName>
        <fullName evidence="6">Peptidylprolyl isomerase</fullName>
    </submittedName>
</protein>
<dbReference type="Proteomes" id="UP000053750">
    <property type="component" value="Unassembled WGS sequence"/>
</dbReference>
<dbReference type="InterPro" id="IPR050245">
    <property type="entry name" value="PrsA_foldase"/>
</dbReference>
<comment type="caution">
    <text evidence="6">The sequence shown here is derived from an EMBL/GenBank/DDBJ whole genome shotgun (WGS) entry which is preliminary data.</text>
</comment>
<name>A0A9W5W6B7_9BACL</name>
<keyword evidence="4" id="KW-0732">Signal</keyword>
<dbReference type="PROSITE" id="PS50198">
    <property type="entry name" value="PPIC_PPIASE_2"/>
    <property type="match status" value="1"/>
</dbReference>
<evidence type="ECO:0000256" key="4">
    <source>
        <dbReference type="SAM" id="SignalP"/>
    </source>
</evidence>
<dbReference type="Pfam" id="PF13616">
    <property type="entry name" value="Rotamase_3"/>
    <property type="match status" value="1"/>
</dbReference>
<dbReference type="SUPFAM" id="SSF109998">
    <property type="entry name" value="Triger factor/SurA peptide-binding domain-like"/>
    <property type="match status" value="1"/>
</dbReference>
<dbReference type="InterPro" id="IPR000297">
    <property type="entry name" value="PPIase_PpiC"/>
</dbReference>
<dbReference type="SUPFAM" id="SSF54534">
    <property type="entry name" value="FKBP-like"/>
    <property type="match status" value="1"/>
</dbReference>
<keyword evidence="7" id="KW-1185">Reference proteome</keyword>
<reference evidence="6 7" key="1">
    <citation type="submission" date="2014-02" db="EMBL/GenBank/DDBJ databases">
        <title>Genome sequence of Paenibacillus darwinianus reveals adaptive mechanisms for survival in Antarctic soils.</title>
        <authorList>
            <person name="Dsouza M."/>
            <person name="Taylor M.W."/>
            <person name="Turner S.J."/>
            <person name="Aislabie J."/>
        </authorList>
    </citation>
    <scope>NUCLEOTIDE SEQUENCE [LARGE SCALE GENOMIC DNA]</scope>
    <source>
        <strain evidence="6 7">CE1</strain>
    </source>
</reference>
<evidence type="ECO:0000259" key="5">
    <source>
        <dbReference type="PROSITE" id="PS50198"/>
    </source>
</evidence>
<dbReference type="PROSITE" id="PS51257">
    <property type="entry name" value="PROKAR_LIPOPROTEIN"/>
    <property type="match status" value="1"/>
</dbReference>
<dbReference type="AlphaFoldDB" id="A0A9W5W6B7"/>
<feature type="chain" id="PRO_5040973400" evidence="4">
    <location>
        <begin position="30"/>
        <end position="373"/>
    </location>
</feature>
<evidence type="ECO:0000256" key="3">
    <source>
        <dbReference type="SAM" id="MobiDB-lite"/>
    </source>
</evidence>
<feature type="region of interest" description="Disordered" evidence="3">
    <location>
        <begin position="333"/>
        <end position="373"/>
    </location>
</feature>
<feature type="coiled-coil region" evidence="2">
    <location>
        <begin position="98"/>
        <end position="130"/>
    </location>
</feature>
<evidence type="ECO:0000313" key="6">
    <source>
        <dbReference type="EMBL" id="EXX86327.1"/>
    </source>
</evidence>
<evidence type="ECO:0000256" key="2">
    <source>
        <dbReference type="SAM" id="Coils"/>
    </source>
</evidence>
<keyword evidence="1 6" id="KW-0413">Isomerase</keyword>
<feature type="signal peptide" evidence="4">
    <location>
        <begin position="1"/>
        <end position="29"/>
    </location>
</feature>
<keyword evidence="1" id="KW-0697">Rotamase</keyword>
<evidence type="ECO:0000256" key="1">
    <source>
        <dbReference type="PROSITE-ProRule" id="PRU00278"/>
    </source>
</evidence>
<gene>
    <name evidence="6" type="ORF">BG53_06475</name>
</gene>
<feature type="domain" description="PpiC" evidence="5">
    <location>
        <begin position="191"/>
        <end position="296"/>
    </location>
</feature>
<keyword evidence="2" id="KW-0175">Coiled coil</keyword>